<dbReference type="CDD" id="cd03469">
    <property type="entry name" value="Rieske_RO_Alpha_N"/>
    <property type="match status" value="1"/>
</dbReference>
<proteinExistence type="inferred from homology"/>
<dbReference type="Pfam" id="PF00848">
    <property type="entry name" value="Ring_hydroxyl_A"/>
    <property type="match status" value="1"/>
</dbReference>
<keyword evidence="7" id="KW-0001">2Fe-2S</keyword>
<comment type="catalytic activity">
    <reaction evidence="12">
        <text>choline + 2 reduced [2Fe-2S]-[ferredoxin] + O2 + 2 H(+) = betaine aldehyde hydrate + 2 oxidized [2Fe-2S]-[ferredoxin] + H2O</text>
        <dbReference type="Rhea" id="RHEA:17769"/>
        <dbReference type="Rhea" id="RHEA-COMP:10000"/>
        <dbReference type="Rhea" id="RHEA-COMP:10001"/>
        <dbReference type="ChEBI" id="CHEBI:15354"/>
        <dbReference type="ChEBI" id="CHEBI:15377"/>
        <dbReference type="ChEBI" id="CHEBI:15378"/>
        <dbReference type="ChEBI" id="CHEBI:15379"/>
        <dbReference type="ChEBI" id="CHEBI:15870"/>
        <dbReference type="ChEBI" id="CHEBI:33737"/>
        <dbReference type="ChEBI" id="CHEBI:33738"/>
        <dbReference type="EC" id="1.14.15.7"/>
    </reaction>
</comment>
<evidence type="ECO:0000256" key="3">
    <source>
        <dbReference type="ARBA" id="ARBA00004866"/>
    </source>
</evidence>
<dbReference type="EC" id="1.14.15.7" evidence="5"/>
<dbReference type="GO" id="GO:0019285">
    <property type="term" value="P:glycine betaine biosynthetic process from choline"/>
    <property type="evidence" value="ECO:0007669"/>
    <property type="project" value="UniProtKB-UniPathway"/>
</dbReference>
<dbReference type="UniPathway" id="UPA00529">
    <property type="reaction ID" value="UER00430"/>
</dbReference>
<evidence type="ECO:0000256" key="6">
    <source>
        <dbReference type="ARBA" id="ARBA00014931"/>
    </source>
</evidence>
<evidence type="ECO:0000313" key="15">
    <source>
        <dbReference type="Proteomes" id="UP000019471"/>
    </source>
</evidence>
<dbReference type="HOGENOM" id="CLU_026244_1_2_1"/>
<evidence type="ECO:0000256" key="5">
    <source>
        <dbReference type="ARBA" id="ARBA00012763"/>
    </source>
</evidence>
<dbReference type="GO" id="GO:0005506">
    <property type="term" value="F:iron ion binding"/>
    <property type="evidence" value="ECO:0007669"/>
    <property type="project" value="InterPro"/>
</dbReference>
<evidence type="ECO:0000256" key="8">
    <source>
        <dbReference type="ARBA" id="ARBA00022723"/>
    </source>
</evidence>
<dbReference type="GeneID" id="19187931"/>
<evidence type="ECO:0000256" key="9">
    <source>
        <dbReference type="ARBA" id="ARBA00023002"/>
    </source>
</evidence>
<evidence type="ECO:0000256" key="7">
    <source>
        <dbReference type="ARBA" id="ARBA00022714"/>
    </source>
</evidence>
<dbReference type="CDD" id="cd00680">
    <property type="entry name" value="RHO_alpha_C"/>
    <property type="match status" value="1"/>
</dbReference>
<comment type="cofactor">
    <cofactor evidence="1">
        <name>Fe cation</name>
        <dbReference type="ChEBI" id="CHEBI:24875"/>
    </cofactor>
</comment>
<comment type="similarity">
    <text evidence="4">Belongs to the choline monooxygenase family.</text>
</comment>
<dbReference type="EMBL" id="AMGX01000004">
    <property type="protein sequence ID" value="EXJ73441.1"/>
    <property type="molecule type" value="Genomic_DNA"/>
</dbReference>
<dbReference type="SUPFAM" id="SSF55961">
    <property type="entry name" value="Bet v1-like"/>
    <property type="match status" value="1"/>
</dbReference>
<name>W9X945_9EURO</name>
<comment type="function">
    <text evidence="2">Catalyzes the first step of the osmoprotectant glycine betaine synthesis.</text>
</comment>
<evidence type="ECO:0000256" key="11">
    <source>
        <dbReference type="ARBA" id="ARBA00023014"/>
    </source>
</evidence>
<evidence type="ECO:0000256" key="1">
    <source>
        <dbReference type="ARBA" id="ARBA00001962"/>
    </source>
</evidence>
<keyword evidence="15" id="KW-1185">Reference proteome</keyword>
<accession>W9X945</accession>
<dbReference type="InterPro" id="IPR015879">
    <property type="entry name" value="Ring_hydroxy_dOase_asu_C_dom"/>
</dbReference>
<comment type="caution">
    <text evidence="14">The sequence shown here is derived from an EMBL/GenBank/DDBJ whole genome shotgun (WGS) entry which is preliminary data.</text>
</comment>
<evidence type="ECO:0000256" key="12">
    <source>
        <dbReference type="ARBA" id="ARBA00049097"/>
    </source>
</evidence>
<dbReference type="RefSeq" id="XP_007742004.1">
    <property type="nucleotide sequence ID" value="XM_007743814.1"/>
</dbReference>
<reference evidence="14 15" key="1">
    <citation type="submission" date="2013-03" db="EMBL/GenBank/DDBJ databases">
        <title>The Genome Sequence of Cladophialophora psammophila CBS 110553.</title>
        <authorList>
            <consortium name="The Broad Institute Genomics Platform"/>
            <person name="Cuomo C."/>
            <person name="de Hoog S."/>
            <person name="Gorbushina A."/>
            <person name="Walker B."/>
            <person name="Young S.K."/>
            <person name="Zeng Q."/>
            <person name="Gargeya S."/>
            <person name="Fitzgerald M."/>
            <person name="Haas B."/>
            <person name="Abouelleil A."/>
            <person name="Allen A.W."/>
            <person name="Alvarado L."/>
            <person name="Arachchi H.M."/>
            <person name="Berlin A.M."/>
            <person name="Chapman S.B."/>
            <person name="Gainer-Dewar J."/>
            <person name="Goldberg J."/>
            <person name="Griggs A."/>
            <person name="Gujja S."/>
            <person name="Hansen M."/>
            <person name="Howarth C."/>
            <person name="Imamovic A."/>
            <person name="Ireland A."/>
            <person name="Larimer J."/>
            <person name="McCowan C."/>
            <person name="Murphy C."/>
            <person name="Pearson M."/>
            <person name="Poon T.W."/>
            <person name="Priest M."/>
            <person name="Roberts A."/>
            <person name="Saif S."/>
            <person name="Shea T."/>
            <person name="Sisk P."/>
            <person name="Sykes S."/>
            <person name="Wortman J."/>
            <person name="Nusbaum C."/>
            <person name="Birren B."/>
        </authorList>
    </citation>
    <scope>NUCLEOTIDE SEQUENCE [LARGE SCALE GENOMIC DNA]</scope>
    <source>
        <strain evidence="14 15">CBS 110553</strain>
    </source>
</reference>
<gene>
    <name evidence="14" type="ORF">A1O5_03201</name>
</gene>
<dbReference type="PANTHER" id="PTHR43756">
    <property type="entry name" value="CHOLINE MONOOXYGENASE, CHLOROPLASTIC"/>
    <property type="match status" value="1"/>
</dbReference>
<evidence type="ECO:0000313" key="14">
    <source>
        <dbReference type="EMBL" id="EXJ73441.1"/>
    </source>
</evidence>
<dbReference type="InterPro" id="IPR001663">
    <property type="entry name" value="Rng_hydr_dOase-A"/>
</dbReference>
<dbReference type="STRING" id="1182543.W9X945"/>
<evidence type="ECO:0000259" key="13">
    <source>
        <dbReference type="PROSITE" id="PS51296"/>
    </source>
</evidence>
<dbReference type="PANTHER" id="PTHR43756:SF5">
    <property type="entry name" value="CHOLINE MONOOXYGENASE, CHLOROPLASTIC"/>
    <property type="match status" value="1"/>
</dbReference>
<dbReference type="Gene3D" id="3.90.380.10">
    <property type="entry name" value="Naphthalene 1,2-dioxygenase Alpha Subunit, Chain A, domain 1"/>
    <property type="match status" value="2"/>
</dbReference>
<keyword evidence="8" id="KW-0479">Metal-binding</keyword>
<keyword evidence="9" id="KW-0560">Oxidoreductase</keyword>
<dbReference type="OrthoDB" id="426882at2759"/>
<dbReference type="InterPro" id="IPR017941">
    <property type="entry name" value="Rieske_2Fe-2S"/>
</dbReference>
<dbReference type="GO" id="GO:0051537">
    <property type="term" value="F:2 iron, 2 sulfur cluster binding"/>
    <property type="evidence" value="ECO:0007669"/>
    <property type="project" value="UniProtKB-KW"/>
</dbReference>
<dbReference type="SUPFAM" id="SSF50022">
    <property type="entry name" value="ISP domain"/>
    <property type="match status" value="1"/>
</dbReference>
<evidence type="ECO:0000256" key="10">
    <source>
        <dbReference type="ARBA" id="ARBA00023004"/>
    </source>
</evidence>
<comment type="pathway">
    <text evidence="3">Amine and polyamine biosynthesis; betaine biosynthesis via choline pathway; betaine aldehyde from choline (monooxygenase route): step 1/1.</text>
</comment>
<dbReference type="eggNOG" id="ENOG502QQJW">
    <property type="taxonomic scope" value="Eukaryota"/>
</dbReference>
<sequence>MFGWNLFLIRDKDGNINAFHNICRHRGHPVTQKASGSSTVLACRFHGWSYLPNGDLHKAREYSHLPDFDPKQHSLFKIHTHVTAQGFIFVNFDARETPAVSFEEQFGDDFDPAPTTKTGREIGDEFALFPKDGWEYDHTWNSSVAGTEFNWKTFADGFQECYHCQTGHPTTLPKDFALDQYYLRQGIGASRHFLPPKREGLSEAYITWLYPIGAVIFSDNLLFIARYNAAGALETSYQSETYRRSSMQKPSPEYDHWMEHDIGYWRFVEIEDVELAVNAQKGFKSGVLGLGRLHSIEEHAVKWYLDKVRAVLVGHAEAEKAAGKNIDYSVPQAQSEAAEQDELCKLVGPEYEW</sequence>
<dbReference type="PRINTS" id="PR00090">
    <property type="entry name" value="RNGDIOXGNASE"/>
</dbReference>
<dbReference type="AlphaFoldDB" id="W9X945"/>
<dbReference type="PROSITE" id="PS51296">
    <property type="entry name" value="RIESKE"/>
    <property type="match status" value="1"/>
</dbReference>
<keyword evidence="11" id="KW-0411">Iron-sulfur</keyword>
<organism evidence="14 15">
    <name type="scientific">Cladophialophora psammophila CBS 110553</name>
    <dbReference type="NCBI Taxonomy" id="1182543"/>
    <lineage>
        <taxon>Eukaryota</taxon>
        <taxon>Fungi</taxon>
        <taxon>Dikarya</taxon>
        <taxon>Ascomycota</taxon>
        <taxon>Pezizomycotina</taxon>
        <taxon>Eurotiomycetes</taxon>
        <taxon>Chaetothyriomycetidae</taxon>
        <taxon>Chaetothyriales</taxon>
        <taxon>Herpotrichiellaceae</taxon>
        <taxon>Cladophialophora</taxon>
    </lineage>
</organism>
<keyword evidence="10" id="KW-0408">Iron</keyword>
<protein>
    <recommendedName>
        <fullName evidence="6">Choline monooxygenase, chloroplastic</fullName>
        <ecNumber evidence="5">1.14.15.7</ecNumber>
    </recommendedName>
</protein>
<dbReference type="InterPro" id="IPR036922">
    <property type="entry name" value="Rieske_2Fe-2S_sf"/>
</dbReference>
<feature type="domain" description="Rieske" evidence="13">
    <location>
        <begin position="1"/>
        <end position="55"/>
    </location>
</feature>
<dbReference type="Proteomes" id="UP000019471">
    <property type="component" value="Unassembled WGS sequence"/>
</dbReference>
<dbReference type="Gene3D" id="2.102.10.10">
    <property type="entry name" value="Rieske [2Fe-2S] iron-sulphur domain"/>
    <property type="match status" value="1"/>
</dbReference>
<evidence type="ECO:0000256" key="2">
    <source>
        <dbReference type="ARBA" id="ARBA00002149"/>
    </source>
</evidence>
<dbReference type="GO" id="GO:0019133">
    <property type="term" value="F:choline monooxygenase activity"/>
    <property type="evidence" value="ECO:0007669"/>
    <property type="project" value="UniProtKB-EC"/>
</dbReference>
<dbReference type="Pfam" id="PF00355">
    <property type="entry name" value="Rieske"/>
    <property type="match status" value="1"/>
</dbReference>
<evidence type="ECO:0000256" key="4">
    <source>
        <dbReference type="ARBA" id="ARBA00010848"/>
    </source>
</evidence>